<feature type="region of interest" description="Disordered" evidence="4">
    <location>
        <begin position="132"/>
        <end position="153"/>
    </location>
</feature>
<dbReference type="Proteomes" id="UP000054047">
    <property type="component" value="Unassembled WGS sequence"/>
</dbReference>
<evidence type="ECO:0000259" key="6">
    <source>
        <dbReference type="PROSITE" id="PS51670"/>
    </source>
</evidence>
<evidence type="ECO:0000256" key="1">
    <source>
        <dbReference type="ARBA" id="ARBA00022729"/>
    </source>
</evidence>
<evidence type="ECO:0000256" key="5">
    <source>
        <dbReference type="SAM" id="SignalP"/>
    </source>
</evidence>
<dbReference type="Gene3D" id="1.10.10.1870">
    <property type="entry name" value="ShTK domain-like"/>
    <property type="match status" value="2"/>
</dbReference>
<feature type="chain" id="PRO_5002149664" evidence="5">
    <location>
        <begin position="22"/>
        <end position="153"/>
    </location>
</feature>
<evidence type="ECO:0000256" key="4">
    <source>
        <dbReference type="SAM" id="MobiDB-lite"/>
    </source>
</evidence>
<evidence type="ECO:0000256" key="3">
    <source>
        <dbReference type="PROSITE-ProRule" id="PRU01005"/>
    </source>
</evidence>
<dbReference type="InterPro" id="IPR003582">
    <property type="entry name" value="ShKT_dom"/>
</dbReference>
<proteinExistence type="predicted"/>
<dbReference type="FunFam" id="1.10.10.1940:FF:000002">
    <property type="entry name" value="PHAryngeal gland Toxin-related"/>
    <property type="match status" value="2"/>
</dbReference>
<protein>
    <submittedName>
        <fullName evidence="7">ShTK domain protein</fullName>
    </submittedName>
</protein>
<feature type="signal peptide" evidence="5">
    <location>
        <begin position="1"/>
        <end position="21"/>
    </location>
</feature>
<evidence type="ECO:0000256" key="2">
    <source>
        <dbReference type="ARBA" id="ARBA00023157"/>
    </source>
</evidence>
<dbReference type="PROSITE" id="PS51670">
    <property type="entry name" value="SHKT"/>
    <property type="match status" value="2"/>
</dbReference>
<dbReference type="PANTHER" id="PTHR46219">
    <property type="entry name" value="PROTEIN CBG11138"/>
    <property type="match status" value="1"/>
</dbReference>
<accession>A0A0C2H1Q1</accession>
<organism evidence="7 8">
    <name type="scientific">Ancylostoma duodenale</name>
    <dbReference type="NCBI Taxonomy" id="51022"/>
    <lineage>
        <taxon>Eukaryota</taxon>
        <taxon>Metazoa</taxon>
        <taxon>Ecdysozoa</taxon>
        <taxon>Nematoda</taxon>
        <taxon>Chromadorea</taxon>
        <taxon>Rhabditida</taxon>
        <taxon>Rhabditina</taxon>
        <taxon>Rhabditomorpha</taxon>
        <taxon>Strongyloidea</taxon>
        <taxon>Ancylostomatidae</taxon>
        <taxon>Ancylostomatinae</taxon>
        <taxon>Ancylostoma</taxon>
    </lineage>
</organism>
<keyword evidence="2" id="KW-1015">Disulfide bond</keyword>
<dbReference type="PANTHER" id="PTHR46219:SF5">
    <property type="entry name" value="SHKT DOMAIN-CONTAINING PROTEIN"/>
    <property type="match status" value="1"/>
</dbReference>
<name>A0A0C2H1Q1_9BILA</name>
<evidence type="ECO:0000313" key="8">
    <source>
        <dbReference type="Proteomes" id="UP000054047"/>
    </source>
</evidence>
<feature type="domain" description="ShKT" evidence="6">
    <location>
        <begin position="28"/>
        <end position="68"/>
    </location>
</feature>
<reference evidence="7 8" key="1">
    <citation type="submission" date="2013-12" db="EMBL/GenBank/DDBJ databases">
        <title>Draft genome of the parsitic nematode Ancylostoma duodenale.</title>
        <authorList>
            <person name="Mitreva M."/>
        </authorList>
    </citation>
    <scope>NUCLEOTIDE SEQUENCE [LARGE SCALE GENOMIC DNA]</scope>
    <source>
        <strain evidence="7 8">Zhejiang</strain>
    </source>
</reference>
<dbReference type="EMBL" id="KN727536">
    <property type="protein sequence ID" value="KIH65479.1"/>
    <property type="molecule type" value="Genomic_DNA"/>
</dbReference>
<keyword evidence="8" id="KW-1185">Reference proteome</keyword>
<gene>
    <name evidence="7" type="ORF">ANCDUO_04205</name>
</gene>
<sequence>MVSQRIFVLLVPLWLLPRAHASDEAGYCIDQVNPWTRVSDCQANKHLCNHPQYYAFMSAQCPKTCKRCKDEVQPTHPPNPAPNPGPSNCVDLVNPWTRVSDCPRLRHLCNHPHYIRLMNVQCRKTCNRCSDTVQPTHAPNPTTNPNPSSELTR</sequence>
<comment type="caution">
    <text evidence="3">Lacks conserved residue(s) required for the propagation of feature annotation.</text>
</comment>
<dbReference type="AlphaFoldDB" id="A0A0C2H1Q1"/>
<feature type="compositionally biased region" description="Low complexity" evidence="4">
    <location>
        <begin position="135"/>
        <end position="147"/>
    </location>
</feature>
<feature type="domain" description="ShKT" evidence="6">
    <location>
        <begin position="89"/>
        <end position="129"/>
    </location>
</feature>
<dbReference type="OrthoDB" id="10517394at2759"/>
<dbReference type="Pfam" id="PF01549">
    <property type="entry name" value="ShK"/>
    <property type="match status" value="2"/>
</dbReference>
<dbReference type="SMART" id="SM00254">
    <property type="entry name" value="ShKT"/>
    <property type="match status" value="2"/>
</dbReference>
<keyword evidence="1 5" id="KW-0732">Signal</keyword>
<evidence type="ECO:0000313" key="7">
    <source>
        <dbReference type="EMBL" id="KIH65479.1"/>
    </source>
</evidence>